<evidence type="ECO:0000313" key="2">
    <source>
        <dbReference type="Proteomes" id="UP001286174"/>
    </source>
</evidence>
<organism evidence="1 2">
    <name type="scientific">Grylomicrobium aquisgranensis</name>
    <dbReference type="NCBI Taxonomy" id="2926318"/>
    <lineage>
        <taxon>Bacteria</taxon>
        <taxon>Bacillati</taxon>
        <taxon>Bacillota</taxon>
        <taxon>Erysipelotrichia</taxon>
        <taxon>Erysipelotrichales</taxon>
        <taxon>Erysipelotrichaceae</taxon>
        <taxon>Grylomicrobium</taxon>
    </lineage>
</organism>
<dbReference type="RefSeq" id="WP_277009476.1">
    <property type="nucleotide sequence ID" value="NZ_JALBUR010000008.1"/>
</dbReference>
<dbReference type="AlphaFoldDB" id="A0AB35U7R8"/>
<protein>
    <submittedName>
        <fullName evidence="1">Uncharacterized protein</fullName>
    </submittedName>
</protein>
<keyword evidence="2" id="KW-1185">Reference proteome</keyword>
<evidence type="ECO:0000313" key="1">
    <source>
        <dbReference type="EMBL" id="MDX8419385.1"/>
    </source>
</evidence>
<name>A0AB35U7R8_9FIRM</name>
<proteinExistence type="predicted"/>
<sequence>MRSRRNCCRRNRCGWSPGRADQDGFLGFDSSLYSHSLHQAPDSTVIAIAGCGQADEAVKQCAYDVCEEIDRDGILHALQRCGLCGE</sequence>
<dbReference type="EMBL" id="JALBUR010000008">
    <property type="protein sequence ID" value="MDX8419385.1"/>
    <property type="molecule type" value="Genomic_DNA"/>
</dbReference>
<dbReference type="Proteomes" id="UP001286174">
    <property type="component" value="Unassembled WGS sequence"/>
</dbReference>
<accession>A0AB35U7R8</accession>
<gene>
    <name evidence="1" type="ORF">MOZ60_04665</name>
</gene>
<comment type="caution">
    <text evidence="1">The sequence shown here is derived from an EMBL/GenBank/DDBJ whole genome shotgun (WGS) entry which is preliminary data.</text>
</comment>
<reference evidence="1 2" key="1">
    <citation type="submission" date="2022-03" db="EMBL/GenBank/DDBJ databases">
        <title>Novel taxa within the pig intestine.</title>
        <authorList>
            <person name="Wylensek D."/>
            <person name="Bishof K."/>
            <person name="Afrizal A."/>
            <person name="Clavel T."/>
        </authorList>
    </citation>
    <scope>NUCLEOTIDE SEQUENCE [LARGE SCALE GENOMIC DNA]</scope>
    <source>
        <strain evidence="1 2">CLA-KB-P133</strain>
    </source>
</reference>